<dbReference type="Pfam" id="PF05695">
    <property type="entry name" value="Ycf2"/>
    <property type="match status" value="1"/>
</dbReference>
<dbReference type="Proteomes" id="UP000593561">
    <property type="component" value="Unassembled WGS sequence"/>
</dbReference>
<feature type="domain" description="Ycf2 N-terminal" evidence="1">
    <location>
        <begin position="1"/>
        <end position="32"/>
    </location>
</feature>
<protein>
    <recommendedName>
        <fullName evidence="1">Ycf2 N-terminal domain-containing protein</fullName>
    </recommendedName>
</protein>
<dbReference type="EMBL" id="JABFAC010251082">
    <property type="protein sequence ID" value="MBA0638735.1"/>
    <property type="molecule type" value="Genomic_DNA"/>
</dbReference>
<evidence type="ECO:0000313" key="3">
    <source>
        <dbReference type="Proteomes" id="UP000593561"/>
    </source>
</evidence>
<gene>
    <name evidence="2" type="ORF">Godav_028827</name>
</gene>
<name>A0A7J8TKS1_GOSDV</name>
<reference evidence="2 3" key="1">
    <citation type="journal article" date="2019" name="Genome Biol. Evol.">
        <title>Insights into the evolution of the New World diploid cottons (Gossypium, subgenus Houzingenia) based on genome sequencing.</title>
        <authorList>
            <person name="Grover C.E."/>
            <person name="Arick M.A. 2nd"/>
            <person name="Thrash A."/>
            <person name="Conover J.L."/>
            <person name="Sanders W.S."/>
            <person name="Peterson D.G."/>
            <person name="Frelichowski J.E."/>
            <person name="Scheffler J.A."/>
            <person name="Scheffler B.E."/>
            <person name="Wendel J.F."/>
        </authorList>
    </citation>
    <scope>NUCLEOTIDE SEQUENCE [LARGE SCALE GENOMIC DNA]</scope>
    <source>
        <strain evidence="2">27</strain>
        <tissue evidence="2">Leaf</tissue>
    </source>
</reference>
<keyword evidence="3" id="KW-1185">Reference proteome</keyword>
<evidence type="ECO:0000259" key="1">
    <source>
        <dbReference type="Pfam" id="PF05695"/>
    </source>
</evidence>
<dbReference type="AlphaFoldDB" id="A0A7J8TKS1"/>
<organism evidence="2 3">
    <name type="scientific">Gossypium davidsonii</name>
    <name type="common">Davidson's cotton</name>
    <name type="synonym">Gossypium klotzschianum subsp. davidsonii</name>
    <dbReference type="NCBI Taxonomy" id="34287"/>
    <lineage>
        <taxon>Eukaryota</taxon>
        <taxon>Viridiplantae</taxon>
        <taxon>Streptophyta</taxon>
        <taxon>Embryophyta</taxon>
        <taxon>Tracheophyta</taxon>
        <taxon>Spermatophyta</taxon>
        <taxon>Magnoliopsida</taxon>
        <taxon>eudicotyledons</taxon>
        <taxon>Gunneridae</taxon>
        <taxon>Pentapetalae</taxon>
        <taxon>rosids</taxon>
        <taxon>malvids</taxon>
        <taxon>Malvales</taxon>
        <taxon>Malvaceae</taxon>
        <taxon>Malvoideae</taxon>
        <taxon>Gossypium</taxon>
    </lineage>
</organism>
<dbReference type="InterPro" id="IPR056777">
    <property type="entry name" value="Ycf2_N"/>
</dbReference>
<accession>A0A7J8TKS1</accession>
<comment type="caution">
    <text evidence="2">The sequence shown here is derived from an EMBL/GenBank/DDBJ whole genome shotgun (WGS) entry which is preliminary data.</text>
</comment>
<proteinExistence type="predicted"/>
<evidence type="ECO:0000313" key="2">
    <source>
        <dbReference type="EMBL" id="MBA0638735.1"/>
    </source>
</evidence>
<sequence length="32" mass="3840">MADLFTLLITESDLMYYKRFVYSIDSYGLDQK</sequence>